<dbReference type="EMBL" id="CP084930">
    <property type="protein sequence ID" value="USI71398.1"/>
    <property type="molecule type" value="Genomic_DNA"/>
</dbReference>
<proteinExistence type="predicted"/>
<evidence type="ECO:0008006" key="4">
    <source>
        <dbReference type="Google" id="ProtNLM"/>
    </source>
</evidence>
<organism evidence="2 3">
    <name type="scientific">Sphingomonas morindae</name>
    <dbReference type="NCBI Taxonomy" id="1541170"/>
    <lineage>
        <taxon>Bacteria</taxon>
        <taxon>Pseudomonadati</taxon>
        <taxon>Pseudomonadota</taxon>
        <taxon>Alphaproteobacteria</taxon>
        <taxon>Sphingomonadales</taxon>
        <taxon>Sphingomonadaceae</taxon>
        <taxon>Sphingomonas</taxon>
    </lineage>
</organism>
<reference evidence="2" key="1">
    <citation type="journal article" date="2022" name="Toxins">
        <title>Genomic Analysis of Sphingopyxis sp. USTB-05 for Biodegrading Cyanobacterial Hepatotoxins.</title>
        <authorList>
            <person name="Liu C."/>
            <person name="Xu Q."/>
            <person name="Zhao Z."/>
            <person name="Zhang H."/>
            <person name="Liu X."/>
            <person name="Yin C."/>
            <person name="Liu Y."/>
            <person name="Yan H."/>
        </authorList>
    </citation>
    <scope>NUCLEOTIDE SEQUENCE</scope>
    <source>
        <strain evidence="2">NBD5</strain>
    </source>
</reference>
<dbReference type="Proteomes" id="UP001056937">
    <property type="component" value="Chromosome 1"/>
</dbReference>
<feature type="compositionally biased region" description="Basic and acidic residues" evidence="1">
    <location>
        <begin position="58"/>
        <end position="71"/>
    </location>
</feature>
<gene>
    <name evidence="2" type="ORF">LHA26_08570</name>
</gene>
<protein>
    <recommendedName>
        <fullName evidence="4">Lipoprotein</fullName>
    </recommendedName>
</protein>
<name>A0ABY4X3D2_9SPHN</name>
<feature type="region of interest" description="Disordered" evidence="1">
    <location>
        <begin position="58"/>
        <end position="97"/>
    </location>
</feature>
<sequence>MMRVALLVPLLLLPACQQRTEGDRVRAAYDNKADAVEAQAQVQPTAVAKTIYKAQADALREEGRDRQKGLEGRSPSKGQGDRASNAGVGGDAAAPPR</sequence>
<accession>A0ABY4X3D2</accession>
<keyword evidence="3" id="KW-1185">Reference proteome</keyword>
<evidence type="ECO:0000313" key="3">
    <source>
        <dbReference type="Proteomes" id="UP001056937"/>
    </source>
</evidence>
<dbReference type="RefSeq" id="WP_252165211.1">
    <property type="nucleotide sequence ID" value="NZ_CP084930.1"/>
</dbReference>
<evidence type="ECO:0000256" key="1">
    <source>
        <dbReference type="SAM" id="MobiDB-lite"/>
    </source>
</evidence>
<evidence type="ECO:0000313" key="2">
    <source>
        <dbReference type="EMBL" id="USI71398.1"/>
    </source>
</evidence>